<keyword evidence="1" id="KW-1133">Transmembrane helix</keyword>
<reference evidence="2" key="1">
    <citation type="submission" date="2021-01" db="EMBL/GenBank/DDBJ databases">
        <title>Adiantum capillus-veneris genome.</title>
        <authorList>
            <person name="Fang Y."/>
            <person name="Liao Q."/>
        </authorList>
    </citation>
    <scope>NUCLEOTIDE SEQUENCE</scope>
    <source>
        <strain evidence="2">H3</strain>
        <tissue evidence="2">Leaf</tissue>
    </source>
</reference>
<keyword evidence="1" id="KW-0812">Transmembrane</keyword>
<gene>
    <name evidence="2" type="ORF">GOP47_0014886</name>
</gene>
<comment type="caution">
    <text evidence="2">The sequence shown here is derived from an EMBL/GenBank/DDBJ whole genome shotgun (WGS) entry which is preliminary data.</text>
</comment>
<evidence type="ECO:0000313" key="2">
    <source>
        <dbReference type="EMBL" id="KAI5070543.1"/>
    </source>
</evidence>
<dbReference type="AlphaFoldDB" id="A0A9D4UMC0"/>
<evidence type="ECO:0000256" key="1">
    <source>
        <dbReference type="SAM" id="Phobius"/>
    </source>
</evidence>
<keyword evidence="3" id="KW-1185">Reference proteome</keyword>
<proteinExistence type="predicted"/>
<dbReference type="Proteomes" id="UP000886520">
    <property type="component" value="Chromosome 14"/>
</dbReference>
<name>A0A9D4UMC0_ADICA</name>
<keyword evidence="1" id="KW-0472">Membrane</keyword>
<sequence length="109" mass="12547">MDAIVARKHKWSFEWHAETMLSQSSIHAINFPFPITRREDPPWSTITWSESLILAHFFKSSTPRLSWALRALMVIVWPLSIEAIISPYVCLSKAKYLVDAKANVSKHPL</sequence>
<dbReference type="EMBL" id="JABFUD020000014">
    <property type="protein sequence ID" value="KAI5070543.1"/>
    <property type="molecule type" value="Genomic_DNA"/>
</dbReference>
<organism evidence="2 3">
    <name type="scientific">Adiantum capillus-veneris</name>
    <name type="common">Maidenhair fern</name>
    <dbReference type="NCBI Taxonomy" id="13818"/>
    <lineage>
        <taxon>Eukaryota</taxon>
        <taxon>Viridiplantae</taxon>
        <taxon>Streptophyta</taxon>
        <taxon>Embryophyta</taxon>
        <taxon>Tracheophyta</taxon>
        <taxon>Polypodiopsida</taxon>
        <taxon>Polypodiidae</taxon>
        <taxon>Polypodiales</taxon>
        <taxon>Pteridineae</taxon>
        <taxon>Pteridaceae</taxon>
        <taxon>Vittarioideae</taxon>
        <taxon>Adiantum</taxon>
    </lineage>
</organism>
<accession>A0A9D4UMC0</accession>
<feature type="transmembrane region" description="Helical" evidence="1">
    <location>
        <begin position="67"/>
        <end position="91"/>
    </location>
</feature>
<protein>
    <submittedName>
        <fullName evidence="2">Uncharacterized protein</fullName>
    </submittedName>
</protein>
<evidence type="ECO:0000313" key="3">
    <source>
        <dbReference type="Proteomes" id="UP000886520"/>
    </source>
</evidence>